<name>A0ABU1SR77_9HYPH</name>
<dbReference type="Gene3D" id="3.90.220.20">
    <property type="entry name" value="DNA methylase specificity domains"/>
    <property type="match status" value="2"/>
</dbReference>
<evidence type="ECO:0000256" key="3">
    <source>
        <dbReference type="ARBA" id="ARBA00023125"/>
    </source>
</evidence>
<keyword evidence="2" id="KW-0680">Restriction system</keyword>
<dbReference type="PANTHER" id="PTHR30408:SF12">
    <property type="entry name" value="TYPE I RESTRICTION ENZYME MJAVIII SPECIFICITY SUBUNIT"/>
    <property type="match status" value="1"/>
</dbReference>
<keyword evidence="6" id="KW-1185">Reference proteome</keyword>
<dbReference type="InterPro" id="IPR044946">
    <property type="entry name" value="Restrct_endonuc_typeI_TRD_sf"/>
</dbReference>
<dbReference type="CDD" id="cd16961">
    <property type="entry name" value="RMtype1_S_TRD-CR_like"/>
    <property type="match status" value="1"/>
</dbReference>
<sequence length="406" mass="44601">MSRDVPSGWRSVRLGEVAREDRSRNADGKIPSERLVGVFKNDGMIPMRERVKGVSVDRCKIVQPGSFAYNPMRINIGSIARSSHVDAVMVSPDYVVFSANERMLDGSYLEHLRRSAEWEAYVGNAGDGGVRIRIYFDHLAEFRFALPPLHEQRRIAEILSSVDEAIAATRAVIEQTRKVKQGVLERLLTKGIGHTRFKQTEIGEIPEGWDVGPLSRFGKVHTGKTPSTSDNDAWGGDTPFVTPGDLSDECAVIAGSNRYVSEHGTRQGRVMPAGAVAVTCIGSTIGKTGILSEPSMTNQQINTICCSKEVSVFVYETCVSLRSQLQRISGKQAVPIVNKSTFESICVPHPPRKEQIEIGRIARGIEEDIQNQLDTLTQLNLLKSALMSALLTGRKRVTDALPMAAE</sequence>
<evidence type="ECO:0000313" key="6">
    <source>
        <dbReference type="Proteomes" id="UP001250791"/>
    </source>
</evidence>
<protein>
    <submittedName>
        <fullName evidence="5">Type I restriction enzyme S subunit</fullName>
        <ecNumber evidence="5">3.1.21.3</ecNumber>
    </submittedName>
</protein>
<dbReference type="EC" id="3.1.21.3" evidence="5"/>
<reference evidence="5 6" key="1">
    <citation type="submission" date="2023-07" db="EMBL/GenBank/DDBJ databases">
        <title>Sorghum-associated microbial communities from plants grown in Nebraska, USA.</title>
        <authorList>
            <person name="Schachtman D."/>
        </authorList>
    </citation>
    <scope>NUCLEOTIDE SEQUENCE [LARGE SCALE GENOMIC DNA]</scope>
    <source>
        <strain evidence="5 6">3199</strain>
    </source>
</reference>
<dbReference type="RefSeq" id="WP_310231725.1">
    <property type="nucleotide sequence ID" value="NZ_JAVDUP010000003.1"/>
</dbReference>
<dbReference type="Pfam" id="PF01420">
    <property type="entry name" value="Methylase_S"/>
    <property type="match status" value="2"/>
</dbReference>
<feature type="domain" description="Type I restriction modification DNA specificity" evidence="4">
    <location>
        <begin position="6"/>
        <end position="173"/>
    </location>
</feature>
<comment type="similarity">
    <text evidence="1">Belongs to the type-I restriction system S methylase family.</text>
</comment>
<dbReference type="Gene3D" id="1.10.287.1120">
    <property type="entry name" value="Bipartite methylase S protein"/>
    <property type="match status" value="1"/>
</dbReference>
<evidence type="ECO:0000256" key="2">
    <source>
        <dbReference type="ARBA" id="ARBA00022747"/>
    </source>
</evidence>
<evidence type="ECO:0000256" key="1">
    <source>
        <dbReference type="ARBA" id="ARBA00010923"/>
    </source>
</evidence>
<dbReference type="EMBL" id="JAVDUP010000003">
    <property type="protein sequence ID" value="MDR6901490.1"/>
    <property type="molecule type" value="Genomic_DNA"/>
</dbReference>
<dbReference type="InterPro" id="IPR000055">
    <property type="entry name" value="Restrct_endonuc_typeI_TRD"/>
</dbReference>
<dbReference type="SUPFAM" id="SSF116734">
    <property type="entry name" value="DNA methylase specificity domain"/>
    <property type="match status" value="2"/>
</dbReference>
<dbReference type="GO" id="GO:0009035">
    <property type="term" value="F:type I site-specific deoxyribonuclease activity"/>
    <property type="evidence" value="ECO:0007669"/>
    <property type="project" value="UniProtKB-EC"/>
</dbReference>
<organism evidence="5 6">
    <name type="scientific">Rhizobium miluonense</name>
    <dbReference type="NCBI Taxonomy" id="411945"/>
    <lineage>
        <taxon>Bacteria</taxon>
        <taxon>Pseudomonadati</taxon>
        <taxon>Pseudomonadota</taxon>
        <taxon>Alphaproteobacteria</taxon>
        <taxon>Hyphomicrobiales</taxon>
        <taxon>Rhizobiaceae</taxon>
        <taxon>Rhizobium/Agrobacterium group</taxon>
        <taxon>Rhizobium</taxon>
    </lineage>
</organism>
<comment type="caution">
    <text evidence="5">The sequence shown here is derived from an EMBL/GenBank/DDBJ whole genome shotgun (WGS) entry which is preliminary data.</text>
</comment>
<keyword evidence="5" id="KW-0378">Hydrolase</keyword>
<dbReference type="InterPro" id="IPR052021">
    <property type="entry name" value="Type-I_RS_S_subunit"/>
</dbReference>
<gene>
    <name evidence="5" type="ORF">J2W52_003114</name>
</gene>
<evidence type="ECO:0000313" key="5">
    <source>
        <dbReference type="EMBL" id="MDR6901490.1"/>
    </source>
</evidence>
<dbReference type="Proteomes" id="UP001250791">
    <property type="component" value="Unassembled WGS sequence"/>
</dbReference>
<feature type="domain" description="Type I restriction modification DNA specificity" evidence="4">
    <location>
        <begin position="206"/>
        <end position="371"/>
    </location>
</feature>
<keyword evidence="3" id="KW-0238">DNA-binding</keyword>
<accession>A0ABU1SR77</accession>
<evidence type="ECO:0000259" key="4">
    <source>
        <dbReference type="Pfam" id="PF01420"/>
    </source>
</evidence>
<dbReference type="PANTHER" id="PTHR30408">
    <property type="entry name" value="TYPE-1 RESTRICTION ENZYME ECOKI SPECIFICITY PROTEIN"/>
    <property type="match status" value="1"/>
</dbReference>
<proteinExistence type="inferred from homology"/>